<accession>A0A2T3G469</accession>
<evidence type="ECO:0000256" key="3">
    <source>
        <dbReference type="ARBA" id="ARBA00022840"/>
    </source>
</evidence>
<evidence type="ECO:0000313" key="6">
    <source>
        <dbReference type="EMBL" id="PST42318.1"/>
    </source>
</evidence>
<dbReference type="GO" id="GO:0009396">
    <property type="term" value="P:folic acid-containing compound biosynthetic process"/>
    <property type="evidence" value="ECO:0007669"/>
    <property type="project" value="TreeGrafter"/>
</dbReference>
<feature type="binding site" evidence="4">
    <location>
        <begin position="126"/>
        <end position="134"/>
    </location>
    <ligand>
        <name>ATP</name>
        <dbReference type="ChEBI" id="CHEBI:30616"/>
    </ligand>
</feature>
<feature type="binding site" evidence="4">
    <location>
        <begin position="5"/>
        <end position="9"/>
    </location>
    <ligand>
        <name>ATP</name>
        <dbReference type="ChEBI" id="CHEBI:30616"/>
    </ligand>
</feature>
<reference evidence="7" key="1">
    <citation type="submission" date="2018-03" db="EMBL/GenBank/DDBJ databases">
        <title>Lachnoclostridium SNUG30370 gen.nov., sp.nov., isolated from human faeces.</title>
        <authorList>
            <person name="Seo B."/>
            <person name="Jeon K."/>
            <person name="Ko G."/>
        </authorList>
    </citation>
    <scope>NUCLEOTIDE SEQUENCE [LARGE SCALE GENOMIC DNA]</scope>
    <source>
        <strain evidence="7">SNUG30370</strain>
    </source>
</reference>
<dbReference type="RefSeq" id="WP_106987086.1">
    <property type="nucleotide sequence ID" value="NZ_DAWBWI010000114.1"/>
</dbReference>
<proteinExistence type="inferred from homology"/>
<dbReference type="PANTHER" id="PTHR23407:SF1">
    <property type="entry name" value="5-FORMYLTETRAHYDROFOLATE CYCLO-LIGASE"/>
    <property type="match status" value="1"/>
</dbReference>
<keyword evidence="5" id="KW-0479">Metal-binding</keyword>
<dbReference type="GO" id="GO:0035999">
    <property type="term" value="P:tetrahydrofolate interconversion"/>
    <property type="evidence" value="ECO:0007669"/>
    <property type="project" value="TreeGrafter"/>
</dbReference>
<keyword evidence="3 4" id="KW-0067">ATP-binding</keyword>
<keyword evidence="2 4" id="KW-0547">Nucleotide-binding</keyword>
<organism evidence="6 7">
    <name type="scientific">Faecalibacillus faecis</name>
    <dbReference type="NCBI Taxonomy" id="1982628"/>
    <lineage>
        <taxon>Bacteria</taxon>
        <taxon>Bacillati</taxon>
        <taxon>Bacillota</taxon>
        <taxon>Erysipelotrichia</taxon>
        <taxon>Erysipelotrichales</taxon>
        <taxon>Coprobacillaceae</taxon>
        <taxon>Faecalibacillus</taxon>
    </lineage>
</organism>
<dbReference type="AlphaFoldDB" id="A0A2T3G469"/>
<comment type="catalytic activity">
    <reaction evidence="5">
        <text>(6S)-5-formyl-5,6,7,8-tetrahydrofolate + ATP = (6R)-5,10-methenyltetrahydrofolate + ADP + phosphate</text>
        <dbReference type="Rhea" id="RHEA:10488"/>
        <dbReference type="ChEBI" id="CHEBI:30616"/>
        <dbReference type="ChEBI" id="CHEBI:43474"/>
        <dbReference type="ChEBI" id="CHEBI:57455"/>
        <dbReference type="ChEBI" id="CHEBI:57457"/>
        <dbReference type="ChEBI" id="CHEBI:456216"/>
        <dbReference type="EC" id="6.3.3.2"/>
    </reaction>
</comment>
<dbReference type="GO" id="GO:0046872">
    <property type="term" value="F:metal ion binding"/>
    <property type="evidence" value="ECO:0007669"/>
    <property type="project" value="UniProtKB-KW"/>
</dbReference>
<evidence type="ECO:0000256" key="1">
    <source>
        <dbReference type="ARBA" id="ARBA00010638"/>
    </source>
</evidence>
<dbReference type="InterPro" id="IPR024185">
    <property type="entry name" value="FTHF_cligase-like_sf"/>
</dbReference>
<dbReference type="GeneID" id="77469849"/>
<dbReference type="InterPro" id="IPR002698">
    <property type="entry name" value="FTHF_cligase"/>
</dbReference>
<keyword evidence="6" id="KW-0436">Ligase</keyword>
<evidence type="ECO:0000256" key="2">
    <source>
        <dbReference type="ARBA" id="ARBA00022741"/>
    </source>
</evidence>
<feature type="binding site" evidence="4">
    <location>
        <position position="49"/>
    </location>
    <ligand>
        <name>substrate</name>
    </ligand>
</feature>
<name>A0A2T3G469_9FIRM</name>
<dbReference type="Gene3D" id="3.40.50.10420">
    <property type="entry name" value="NagB/RpiA/CoA transferase-like"/>
    <property type="match status" value="1"/>
</dbReference>
<evidence type="ECO:0000256" key="4">
    <source>
        <dbReference type="PIRSR" id="PIRSR006806-1"/>
    </source>
</evidence>
<dbReference type="SUPFAM" id="SSF100950">
    <property type="entry name" value="NagB/RpiA/CoA transferase-like"/>
    <property type="match status" value="1"/>
</dbReference>
<dbReference type="NCBIfam" id="TIGR02727">
    <property type="entry name" value="MTHFS_bact"/>
    <property type="match status" value="1"/>
</dbReference>
<dbReference type="PIRSF" id="PIRSF006806">
    <property type="entry name" value="FTHF_cligase"/>
    <property type="match status" value="1"/>
</dbReference>
<dbReference type="EMBL" id="PYLP01000001">
    <property type="protein sequence ID" value="PST42318.1"/>
    <property type="molecule type" value="Genomic_DNA"/>
</dbReference>
<dbReference type="GO" id="GO:0030272">
    <property type="term" value="F:5-formyltetrahydrofolate cyclo-ligase activity"/>
    <property type="evidence" value="ECO:0007669"/>
    <property type="project" value="UniProtKB-EC"/>
</dbReference>
<dbReference type="Proteomes" id="UP000241201">
    <property type="component" value="Unassembled WGS sequence"/>
</dbReference>
<dbReference type="InterPro" id="IPR037171">
    <property type="entry name" value="NagB/RpiA_transferase-like"/>
</dbReference>
<dbReference type="PANTHER" id="PTHR23407">
    <property type="entry name" value="ATPASE INHIBITOR/5-FORMYLTETRAHYDROFOLATE CYCLO-LIGASE"/>
    <property type="match status" value="1"/>
</dbReference>
<evidence type="ECO:0000256" key="5">
    <source>
        <dbReference type="RuleBase" id="RU361279"/>
    </source>
</evidence>
<gene>
    <name evidence="6" type="ORF">C7U55_01845</name>
</gene>
<evidence type="ECO:0000313" key="7">
    <source>
        <dbReference type="Proteomes" id="UP000241201"/>
    </source>
</evidence>
<dbReference type="Pfam" id="PF01812">
    <property type="entry name" value="5-FTHF_cyc-lig"/>
    <property type="match status" value="1"/>
</dbReference>
<protein>
    <recommendedName>
        <fullName evidence="5">5-formyltetrahydrofolate cyclo-ligase</fullName>
        <ecNumber evidence="5">6.3.3.2</ecNumber>
    </recommendedName>
</protein>
<comment type="similarity">
    <text evidence="1 5">Belongs to the 5-formyltetrahydrofolate cyclo-ligase family.</text>
</comment>
<dbReference type="EC" id="6.3.3.2" evidence="5"/>
<keyword evidence="5" id="KW-0460">Magnesium</keyword>
<comment type="caution">
    <text evidence="6">The sequence shown here is derived from an EMBL/GenBank/DDBJ whole genome shotgun (WGS) entry which is preliminary data.</text>
</comment>
<keyword evidence="7" id="KW-1185">Reference proteome</keyword>
<feature type="binding site" evidence="4">
    <location>
        <position position="54"/>
    </location>
    <ligand>
        <name>substrate</name>
    </ligand>
</feature>
<dbReference type="GO" id="GO:0005524">
    <property type="term" value="F:ATP binding"/>
    <property type="evidence" value="ECO:0007669"/>
    <property type="project" value="UniProtKB-KW"/>
</dbReference>
<comment type="cofactor">
    <cofactor evidence="5">
        <name>Mg(2+)</name>
        <dbReference type="ChEBI" id="CHEBI:18420"/>
    </cofactor>
</comment>
<sequence length="176" mass="21376">MELDKKQLRKKLIQMRLTFDENQKQSHFIIEKLKKDVHFKQSKKIGIYLSYRNEVDTWKLIQEFKEKKEFYVPIVRGQEMYFTKYKEPMQKNKYGILEPDEKIEISKNQLDLMIVPLVGYNQDNYRLGYGGGYYDRYLKKYKGYTIGLAYTFQYLKDYQPESFDIPLNQIITDEKI</sequence>